<sequence>MQDDNQFDDHPLSDLPLWSDTDANVQLAAVCDKHNVPLDVITELVALQRERQHQERARNIFQRFEEILGNMD</sequence>
<accession>A0A845G2R4</accession>
<dbReference type="AlphaFoldDB" id="A0A845G2R4"/>
<name>A0A845G2R4_9BURK</name>
<dbReference type="Proteomes" id="UP000470302">
    <property type="component" value="Unassembled WGS sequence"/>
</dbReference>
<protein>
    <submittedName>
        <fullName evidence="1">Uncharacterized protein</fullName>
    </submittedName>
</protein>
<proteinExistence type="predicted"/>
<dbReference type="RefSeq" id="WP_161096814.1">
    <property type="nucleotide sequence ID" value="NZ_WWCW01000029.1"/>
</dbReference>
<dbReference type="InterPro" id="IPR046882">
    <property type="entry name" value="Sp-DndD"/>
</dbReference>
<gene>
    <name evidence="1" type="ORF">GTP91_10935</name>
</gene>
<dbReference type="EMBL" id="WWCW01000029">
    <property type="protein sequence ID" value="MYM87695.1"/>
    <property type="molecule type" value="Genomic_DNA"/>
</dbReference>
<reference evidence="1 2" key="1">
    <citation type="submission" date="2020-01" db="EMBL/GenBank/DDBJ databases">
        <title>Novel species isolated from a subtropical stream in China.</title>
        <authorList>
            <person name="Lu H."/>
        </authorList>
    </citation>
    <scope>NUCLEOTIDE SEQUENCE [LARGE SCALE GENOMIC DNA]</scope>
    <source>
        <strain evidence="1 2">FT82W</strain>
    </source>
</reference>
<evidence type="ECO:0000313" key="2">
    <source>
        <dbReference type="Proteomes" id="UP000470302"/>
    </source>
</evidence>
<organism evidence="1 2">
    <name type="scientific">Duganella vulcania</name>
    <dbReference type="NCBI Taxonomy" id="2692166"/>
    <lineage>
        <taxon>Bacteria</taxon>
        <taxon>Pseudomonadati</taxon>
        <taxon>Pseudomonadota</taxon>
        <taxon>Betaproteobacteria</taxon>
        <taxon>Burkholderiales</taxon>
        <taxon>Oxalobacteraceae</taxon>
        <taxon>Telluria group</taxon>
        <taxon>Duganella</taxon>
    </lineage>
</organism>
<evidence type="ECO:0000313" key="1">
    <source>
        <dbReference type="EMBL" id="MYM87695.1"/>
    </source>
</evidence>
<comment type="caution">
    <text evidence="1">The sequence shown here is derived from an EMBL/GenBank/DDBJ whole genome shotgun (WGS) entry which is preliminary data.</text>
</comment>
<dbReference type="Pfam" id="PF20306">
    <property type="entry name" value="Sp-DndD"/>
    <property type="match status" value="1"/>
</dbReference>